<reference evidence="5" key="1">
    <citation type="submission" date="2023-06" db="EMBL/GenBank/DDBJ databases">
        <authorList>
            <consortium name="Lawrence Berkeley National Laboratory"/>
            <person name="Ahrendt S."/>
            <person name="Sahu N."/>
            <person name="Indic B."/>
            <person name="Wong-Bajracharya J."/>
            <person name="Merenyi Z."/>
            <person name="Ke H.-M."/>
            <person name="Monk M."/>
            <person name="Kocsube S."/>
            <person name="Drula E."/>
            <person name="Lipzen A."/>
            <person name="Balint B."/>
            <person name="Henrissat B."/>
            <person name="Andreopoulos B."/>
            <person name="Martin F.M."/>
            <person name="Harder C.B."/>
            <person name="Rigling D."/>
            <person name="Ford K.L."/>
            <person name="Foster G.D."/>
            <person name="Pangilinan J."/>
            <person name="Papanicolaou A."/>
            <person name="Barry K."/>
            <person name="LaButti K."/>
            <person name="Viragh M."/>
            <person name="Koriabine M."/>
            <person name="Yan M."/>
            <person name="Riley R."/>
            <person name="Champramary S."/>
            <person name="Plett K.L."/>
            <person name="Tsai I.J."/>
            <person name="Slot J."/>
            <person name="Sipos G."/>
            <person name="Plett J."/>
            <person name="Nagy L.G."/>
            <person name="Grigoriev I.V."/>
        </authorList>
    </citation>
    <scope>NUCLEOTIDE SEQUENCE</scope>
    <source>
        <strain evidence="5">HWK02</strain>
    </source>
</reference>
<proteinExistence type="inferred from homology"/>
<dbReference type="PANTHER" id="PTHR12901:SF10">
    <property type="entry name" value="COENZYME Q-BINDING PROTEIN COQ10, MITOCHONDRIAL"/>
    <property type="match status" value="1"/>
</dbReference>
<dbReference type="GO" id="GO:0048039">
    <property type="term" value="F:ubiquinone binding"/>
    <property type="evidence" value="ECO:0007669"/>
    <property type="project" value="InterPro"/>
</dbReference>
<dbReference type="InterPro" id="IPR044996">
    <property type="entry name" value="COQ10-like"/>
</dbReference>
<dbReference type="Pfam" id="PF03364">
    <property type="entry name" value="Polyketide_cyc"/>
    <property type="match status" value="1"/>
</dbReference>
<comment type="similarity">
    <text evidence="1">Belongs to the COQ10 family.</text>
</comment>
<dbReference type="CDD" id="cd07813">
    <property type="entry name" value="COQ10p_like"/>
    <property type="match status" value="1"/>
</dbReference>
<name>A0AA39UGY5_9AGAR</name>
<evidence type="ECO:0000256" key="2">
    <source>
        <dbReference type="ARBA" id="ARBA00011814"/>
    </source>
</evidence>
<accession>A0AA39UGY5</accession>
<dbReference type="SUPFAM" id="SSF55961">
    <property type="entry name" value="Bet v1-like"/>
    <property type="match status" value="1"/>
</dbReference>
<dbReference type="Proteomes" id="UP001175228">
    <property type="component" value="Unassembled WGS sequence"/>
</dbReference>
<evidence type="ECO:0000256" key="3">
    <source>
        <dbReference type="ARBA" id="ARBA00024947"/>
    </source>
</evidence>
<dbReference type="GO" id="GO:0005739">
    <property type="term" value="C:mitochondrion"/>
    <property type="evidence" value="ECO:0007669"/>
    <property type="project" value="TreeGrafter"/>
</dbReference>
<feature type="domain" description="Coenzyme Q-binding protein COQ10 START" evidence="4">
    <location>
        <begin position="42"/>
        <end position="176"/>
    </location>
</feature>
<keyword evidence="6" id="KW-1185">Reference proteome</keyword>
<dbReference type="AlphaFoldDB" id="A0AA39UGY5"/>
<evidence type="ECO:0000256" key="1">
    <source>
        <dbReference type="ARBA" id="ARBA00006885"/>
    </source>
</evidence>
<dbReference type="InterPro" id="IPR005031">
    <property type="entry name" value="COQ10_START"/>
</dbReference>
<dbReference type="PANTHER" id="PTHR12901">
    <property type="entry name" value="SPERM PROTEIN HOMOLOG"/>
    <property type="match status" value="1"/>
</dbReference>
<gene>
    <name evidence="5" type="ORF">EDD18DRAFT_1262137</name>
</gene>
<sequence length="188" mass="21211">MNLFRTTPRLLLKRPTYHRTLFSLPSFPPSGAQTYHEQKIFPYKRSELYAIVSDVSSYPQFIPYCTGSRILHKATHEGSVIMDAELTVGFMAFQERYVSKVTCTPFSSVEAVASSSTPMFKSLKTIWRFQPAGEKEHPDHTLVSLDLAFDFVNPLYASLSSAFFDKVSGGMVTAFEKRCDEVCGRGRV</sequence>
<evidence type="ECO:0000313" key="5">
    <source>
        <dbReference type="EMBL" id="KAK0482114.1"/>
    </source>
</evidence>
<comment type="function">
    <text evidence="3">Required for the function of coenzyme Q in the respiratory chain. May serve as a chaperone or may be involved in the transport of Q6 from its site of synthesis to the catalytic sites of the respiratory complexes.</text>
</comment>
<comment type="caution">
    <text evidence="5">The sequence shown here is derived from an EMBL/GenBank/DDBJ whole genome shotgun (WGS) entry which is preliminary data.</text>
</comment>
<organism evidence="5 6">
    <name type="scientific">Armillaria luteobubalina</name>
    <dbReference type="NCBI Taxonomy" id="153913"/>
    <lineage>
        <taxon>Eukaryota</taxon>
        <taxon>Fungi</taxon>
        <taxon>Dikarya</taxon>
        <taxon>Basidiomycota</taxon>
        <taxon>Agaricomycotina</taxon>
        <taxon>Agaricomycetes</taxon>
        <taxon>Agaricomycetidae</taxon>
        <taxon>Agaricales</taxon>
        <taxon>Marasmiineae</taxon>
        <taxon>Physalacriaceae</taxon>
        <taxon>Armillaria</taxon>
    </lineage>
</organism>
<dbReference type="InterPro" id="IPR023393">
    <property type="entry name" value="START-like_dom_sf"/>
</dbReference>
<dbReference type="EMBL" id="JAUEPU010000068">
    <property type="protein sequence ID" value="KAK0482114.1"/>
    <property type="molecule type" value="Genomic_DNA"/>
</dbReference>
<protein>
    <submittedName>
        <fullName evidence="5">Dehydrase and lipid transport-domain-containing protein</fullName>
    </submittedName>
</protein>
<evidence type="ECO:0000259" key="4">
    <source>
        <dbReference type="Pfam" id="PF03364"/>
    </source>
</evidence>
<evidence type="ECO:0000313" key="6">
    <source>
        <dbReference type="Proteomes" id="UP001175228"/>
    </source>
</evidence>
<dbReference type="GO" id="GO:0045333">
    <property type="term" value="P:cellular respiration"/>
    <property type="evidence" value="ECO:0007669"/>
    <property type="project" value="InterPro"/>
</dbReference>
<comment type="subunit">
    <text evidence="2">Interacts with coenzyme Q.</text>
</comment>
<dbReference type="Gene3D" id="3.30.530.20">
    <property type="match status" value="1"/>
</dbReference>